<sequence length="266" mass="29657">MDLLASQPKLISLLSISTIYLSFLPMFGNRGCWMVLIDAAKGCATKPPDLSKYPADFVVISFYKLFGYPTGLGALIVRSDIVDMIVIAFHGLARKLRKLVCKREAAKLLKKTYFSGGTVAASIADIDFVKRRNDIEELFEDGTASFLSIASIRHGFKLLNTITISAISRKGGLGVSVFQHLTRLFSVNGIGVSMKEEGPFGQESIDLIFVHCVKETTKAYIDKKERRMRNPPTKEKQNYNETNARKYKVDTDNCYKLGQPNGVARR</sequence>
<name>A5CAW9_VITVI</name>
<dbReference type="SUPFAM" id="SSF53383">
    <property type="entry name" value="PLP-dependent transferases"/>
    <property type="match status" value="1"/>
</dbReference>
<evidence type="ECO:0000259" key="2">
    <source>
        <dbReference type="Pfam" id="PF00266"/>
    </source>
</evidence>
<feature type="compositionally biased region" description="Basic and acidic residues" evidence="1">
    <location>
        <begin position="232"/>
        <end position="247"/>
    </location>
</feature>
<reference evidence="3" key="1">
    <citation type="journal article" date="2007" name="PLoS ONE">
        <title>The first genome sequence of an elite grapevine cultivar (Pinot noir Vitis vinifera L.): coping with a highly heterozygous genome.</title>
        <authorList>
            <person name="Velasco R."/>
            <person name="Zharkikh A."/>
            <person name="Troggio M."/>
            <person name="Cartwright D.A."/>
            <person name="Cestaro A."/>
            <person name="Pruss D."/>
            <person name="Pindo M."/>
            <person name="FitzGerald L.M."/>
            <person name="Vezzulli S."/>
            <person name="Reid J."/>
            <person name="Malacarne G."/>
            <person name="Iliev D."/>
            <person name="Coppola G."/>
            <person name="Wardell B."/>
            <person name="Micheletti D."/>
            <person name="Macalma T."/>
            <person name="Facci M."/>
            <person name="Mitchell J.T."/>
            <person name="Perazzolli M."/>
            <person name="Eldredge G."/>
            <person name="Gatto P."/>
            <person name="Oyzerski R."/>
            <person name="Moretto M."/>
            <person name="Gutin N."/>
            <person name="Stefanini M."/>
            <person name="Chen Y."/>
            <person name="Segala C."/>
            <person name="Davenport C."/>
            <person name="Dematte L."/>
            <person name="Mraz A."/>
            <person name="Battilana J."/>
            <person name="Stormo K."/>
            <person name="Costa F."/>
            <person name="Tao Q."/>
            <person name="Si-Ammour A."/>
            <person name="Harkins T."/>
            <person name="Lackey A."/>
            <person name="Perbost C."/>
            <person name="Taillon B."/>
            <person name="Stella A."/>
            <person name="Solovyev V."/>
            <person name="Fawcett J.A."/>
            <person name="Sterck L."/>
            <person name="Vandepoele K."/>
            <person name="Grando S.M."/>
            <person name="Toppo S."/>
            <person name="Moser C."/>
            <person name="Lanchbury J."/>
            <person name="Bogden R."/>
            <person name="Skolnick M."/>
            <person name="Sgaramella V."/>
            <person name="Bhatnagar S.K."/>
            <person name="Fontana P."/>
            <person name="Gutin A."/>
            <person name="Van de Peer Y."/>
            <person name="Salamini F."/>
            <person name="Viola R."/>
        </authorList>
    </citation>
    <scope>NUCLEOTIDE SEQUENCE</scope>
</reference>
<proteinExistence type="predicted"/>
<protein>
    <recommendedName>
        <fullName evidence="2">Aminotransferase class V domain-containing protein</fullName>
    </recommendedName>
</protein>
<dbReference type="PANTHER" id="PTHR14237">
    <property type="entry name" value="MOLYBDOPTERIN COFACTOR SULFURASE MOSC"/>
    <property type="match status" value="1"/>
</dbReference>
<dbReference type="InterPro" id="IPR015424">
    <property type="entry name" value="PyrdxlP-dep_Trfase"/>
</dbReference>
<evidence type="ECO:0000313" key="3">
    <source>
        <dbReference type="EMBL" id="CAN68866.1"/>
    </source>
</evidence>
<gene>
    <name evidence="3" type="ORF">VITISV_012274</name>
</gene>
<dbReference type="Pfam" id="PF00266">
    <property type="entry name" value="Aminotran_5"/>
    <property type="match status" value="1"/>
</dbReference>
<dbReference type="EMBL" id="AM488594">
    <property type="protein sequence ID" value="CAN68866.1"/>
    <property type="molecule type" value="Genomic_DNA"/>
</dbReference>
<dbReference type="AlphaFoldDB" id="A5CAW9"/>
<feature type="domain" description="Aminotransferase class V" evidence="2">
    <location>
        <begin position="34"/>
        <end position="82"/>
    </location>
</feature>
<evidence type="ECO:0000256" key="1">
    <source>
        <dbReference type="SAM" id="MobiDB-lite"/>
    </source>
</evidence>
<organism evidence="3">
    <name type="scientific">Vitis vinifera</name>
    <name type="common">Grape</name>
    <dbReference type="NCBI Taxonomy" id="29760"/>
    <lineage>
        <taxon>Eukaryota</taxon>
        <taxon>Viridiplantae</taxon>
        <taxon>Streptophyta</taxon>
        <taxon>Embryophyta</taxon>
        <taxon>Tracheophyta</taxon>
        <taxon>Spermatophyta</taxon>
        <taxon>Magnoliopsida</taxon>
        <taxon>eudicotyledons</taxon>
        <taxon>Gunneridae</taxon>
        <taxon>Pentapetalae</taxon>
        <taxon>rosids</taxon>
        <taxon>Vitales</taxon>
        <taxon>Vitaceae</taxon>
        <taxon>Viteae</taxon>
        <taxon>Vitis</taxon>
    </lineage>
</organism>
<dbReference type="Gene3D" id="3.40.640.10">
    <property type="entry name" value="Type I PLP-dependent aspartate aminotransferase-like (Major domain)"/>
    <property type="match status" value="1"/>
</dbReference>
<dbReference type="InterPro" id="IPR000192">
    <property type="entry name" value="Aminotrans_V_dom"/>
</dbReference>
<dbReference type="InterPro" id="IPR015421">
    <property type="entry name" value="PyrdxlP-dep_Trfase_major"/>
</dbReference>
<dbReference type="ExpressionAtlas" id="A5CAW9">
    <property type="expression patterns" value="baseline"/>
</dbReference>
<dbReference type="PANTHER" id="PTHR14237:SF80">
    <property type="entry name" value="MOLYBDENUM COFACTOR SULFURASE"/>
    <property type="match status" value="1"/>
</dbReference>
<accession>A5CAW9</accession>
<feature type="region of interest" description="Disordered" evidence="1">
    <location>
        <begin position="225"/>
        <end position="247"/>
    </location>
</feature>